<dbReference type="EMBL" id="JAUYVT010000014">
    <property type="protein sequence ID" value="MDP2565890.1"/>
    <property type="molecule type" value="Genomic_DNA"/>
</dbReference>
<evidence type="ECO:0000313" key="2">
    <source>
        <dbReference type="EMBL" id="MDP2565890.1"/>
    </source>
</evidence>
<evidence type="ECO:0000313" key="3">
    <source>
        <dbReference type="Proteomes" id="UP001177212"/>
    </source>
</evidence>
<reference evidence="2" key="1">
    <citation type="submission" date="2023-07" db="EMBL/GenBank/DDBJ databases">
        <title>Genome content predicts the carbon catabolic preferences of heterotrophic bacteria.</title>
        <authorList>
            <person name="Gralka M."/>
        </authorList>
    </citation>
    <scope>NUCLEOTIDE SEQUENCE</scope>
    <source>
        <strain evidence="2">4G09</strain>
    </source>
</reference>
<gene>
    <name evidence="2" type="ORF">Q8W34_14680</name>
</gene>
<accession>A0ABT9FGI0</accession>
<organism evidence="2 3">
    <name type="scientific">Pseudoalteromonas marina</name>
    <dbReference type="NCBI Taxonomy" id="267375"/>
    <lineage>
        <taxon>Bacteria</taxon>
        <taxon>Pseudomonadati</taxon>
        <taxon>Pseudomonadota</taxon>
        <taxon>Gammaproteobacteria</taxon>
        <taxon>Alteromonadales</taxon>
        <taxon>Pseudoalteromonadaceae</taxon>
        <taxon>Pseudoalteromonas</taxon>
    </lineage>
</organism>
<feature type="compositionally biased region" description="Basic and acidic residues" evidence="1">
    <location>
        <begin position="1"/>
        <end position="12"/>
    </location>
</feature>
<comment type="caution">
    <text evidence="2">The sequence shown here is derived from an EMBL/GenBank/DDBJ whole genome shotgun (WGS) entry which is preliminary data.</text>
</comment>
<proteinExistence type="predicted"/>
<evidence type="ECO:0000256" key="1">
    <source>
        <dbReference type="SAM" id="MobiDB-lite"/>
    </source>
</evidence>
<dbReference type="RefSeq" id="WP_305472673.1">
    <property type="nucleotide sequence ID" value="NZ_JAUYVT010000014.1"/>
</dbReference>
<name>A0ABT9FGI0_9GAMM</name>
<dbReference type="Proteomes" id="UP001177212">
    <property type="component" value="Unassembled WGS sequence"/>
</dbReference>
<keyword evidence="3" id="KW-1185">Reference proteome</keyword>
<protein>
    <submittedName>
        <fullName evidence="2">Uncharacterized protein</fullName>
    </submittedName>
</protein>
<feature type="region of interest" description="Disordered" evidence="1">
    <location>
        <begin position="1"/>
        <end position="21"/>
    </location>
</feature>
<sequence>MAGEYENRRDTRGLGPLKPSGVTGHKIRSVVPGAPDIIFKERTLTVEELKQTKKCKYNLRDADMLNAESVKDISTDMKDDSSNKAPAYGYIDGGTIFIITGNRRKQTIIEKGAGDYKVLLADDIRDEDKIALSKSFDVYLPPGAADKATTFFNLVTESKKNFDAGAISESDVITQNKLSEMYNMNKSTVSVLLNVAPMVKLIDRHFPVKSLIHYNFLKSLTAGGKDNFENTVGKINEAEKQIEEFSESKRTQLFNDDNYSAEECTTEIEKFILSLLSNKNKDKAEVDVDEYEQFQINRKGLKIKRKANGNLTIDIKFDSQTDEVINLVKKLSGQN</sequence>